<comment type="similarity">
    <text evidence="2">Belongs to the IQD family.</text>
</comment>
<protein>
    <submittedName>
        <fullName evidence="4">Uncharacterized protein</fullName>
    </submittedName>
</protein>
<feature type="compositionally biased region" description="Basic and acidic residues" evidence="3">
    <location>
        <begin position="342"/>
        <end position="354"/>
    </location>
</feature>
<reference evidence="4" key="1">
    <citation type="journal article" date="2023" name="Plant J.">
        <title>The genome of the king protea, Protea cynaroides.</title>
        <authorList>
            <person name="Chang J."/>
            <person name="Duong T.A."/>
            <person name="Schoeman C."/>
            <person name="Ma X."/>
            <person name="Roodt D."/>
            <person name="Barker N."/>
            <person name="Li Z."/>
            <person name="Van de Peer Y."/>
            <person name="Mizrachi E."/>
        </authorList>
    </citation>
    <scope>NUCLEOTIDE SEQUENCE</scope>
    <source>
        <tissue evidence="4">Young leaves</tissue>
    </source>
</reference>
<dbReference type="PANTHER" id="PTHR32295">
    <property type="entry name" value="IQ-DOMAIN 5-RELATED"/>
    <property type="match status" value="1"/>
</dbReference>
<comment type="caution">
    <text evidence="4">The sequence shown here is derived from an EMBL/GenBank/DDBJ whole genome shotgun (WGS) entry which is preliminary data.</text>
</comment>
<dbReference type="GO" id="GO:0005516">
    <property type="term" value="F:calmodulin binding"/>
    <property type="evidence" value="ECO:0007669"/>
    <property type="project" value="UniProtKB-KW"/>
</dbReference>
<dbReference type="PROSITE" id="PS50096">
    <property type="entry name" value="IQ"/>
    <property type="match status" value="1"/>
</dbReference>
<dbReference type="CDD" id="cd23767">
    <property type="entry name" value="IQCD"/>
    <property type="match status" value="1"/>
</dbReference>
<feature type="region of interest" description="Disordered" evidence="3">
    <location>
        <begin position="123"/>
        <end position="147"/>
    </location>
</feature>
<evidence type="ECO:0000256" key="1">
    <source>
        <dbReference type="ARBA" id="ARBA00022860"/>
    </source>
</evidence>
<evidence type="ECO:0000256" key="2">
    <source>
        <dbReference type="ARBA" id="ARBA00024341"/>
    </source>
</evidence>
<keyword evidence="1" id="KW-0112">Calmodulin-binding</keyword>
<accession>A0A9Q0L5B1</accession>
<organism evidence="4 5">
    <name type="scientific">Protea cynaroides</name>
    <dbReference type="NCBI Taxonomy" id="273540"/>
    <lineage>
        <taxon>Eukaryota</taxon>
        <taxon>Viridiplantae</taxon>
        <taxon>Streptophyta</taxon>
        <taxon>Embryophyta</taxon>
        <taxon>Tracheophyta</taxon>
        <taxon>Spermatophyta</taxon>
        <taxon>Magnoliopsida</taxon>
        <taxon>Proteales</taxon>
        <taxon>Proteaceae</taxon>
        <taxon>Protea</taxon>
    </lineage>
</organism>
<dbReference type="InterPro" id="IPR000048">
    <property type="entry name" value="IQ_motif_EF-hand-BS"/>
</dbReference>
<keyword evidence="5" id="KW-1185">Reference proteome</keyword>
<evidence type="ECO:0000256" key="3">
    <source>
        <dbReference type="SAM" id="MobiDB-lite"/>
    </source>
</evidence>
<dbReference type="Proteomes" id="UP001141806">
    <property type="component" value="Unassembled WGS sequence"/>
</dbReference>
<gene>
    <name evidence="4" type="ORF">NE237_033303</name>
</gene>
<name>A0A9Q0L5B1_9MAGN</name>
<dbReference type="Pfam" id="PF00612">
    <property type="entry name" value="IQ"/>
    <property type="match status" value="1"/>
</dbReference>
<dbReference type="OrthoDB" id="779903at2759"/>
<dbReference type="EMBL" id="JAMYWD010000001">
    <property type="protein sequence ID" value="KAJ4982466.1"/>
    <property type="molecule type" value="Genomic_DNA"/>
</dbReference>
<evidence type="ECO:0000313" key="4">
    <source>
        <dbReference type="EMBL" id="KAJ4982466.1"/>
    </source>
</evidence>
<feature type="region of interest" description="Disordered" evidence="3">
    <location>
        <begin position="342"/>
        <end position="361"/>
    </location>
</feature>
<proteinExistence type="inferred from homology"/>
<dbReference type="AlphaFoldDB" id="A0A9Q0L5B1"/>
<sequence length="361" mass="41208">MGLTGVPVRGVFSKSRSVGDHDSNVKNYGMDKRRWSSFRFYLCGDEINSVLAEDDSASVNSSEATVTQPIADDLKEELEIQCEEKEDVEQQILQENQTADTKILNKDEAATIIQSAFRGFMKRRRGGRKEEMSKVENPQGIESPSRKSVCTSVEVQIGNSVETLKVREETVTTQHRVQLKTRSQVSKLKEDWDDSTVSSNISKMRIQQRLEAMTRRERALAYAFSQQLRICSKKSSTQSSTEESNVGWNWLERWMATRHTENYLIKDHMSKHHSSINGVISRCFDVAEEEESCGSNDITVGIDNPAVTAHIRDDRYRPIKNRPRQKSLLTYQYLTRPTKVTKKDCSGELKRERTNANASQK</sequence>
<dbReference type="PANTHER" id="PTHR32295:SF15">
    <property type="entry name" value="PROTEIN IQ-DOMAIN 33"/>
    <property type="match status" value="1"/>
</dbReference>
<evidence type="ECO:0000313" key="5">
    <source>
        <dbReference type="Proteomes" id="UP001141806"/>
    </source>
</evidence>